<evidence type="ECO:0000313" key="2">
    <source>
        <dbReference type="EMBL" id="ELK10306.1"/>
    </source>
</evidence>
<dbReference type="EMBL" id="KB030754">
    <property type="protein sequence ID" value="ELK10306.1"/>
    <property type="molecule type" value="Genomic_DNA"/>
</dbReference>
<proteinExistence type="predicted"/>
<evidence type="ECO:0000313" key="3">
    <source>
        <dbReference type="Proteomes" id="UP000010552"/>
    </source>
</evidence>
<dbReference type="InParanoid" id="L5KHR4"/>
<sequence>MPKFALEQSLRRSETVILKPGCTLAAARVPALLIPSGSKSMQGKTAIKEQYSSKGNSKQLQKMHTSLTDGGRL</sequence>
<evidence type="ECO:0000256" key="1">
    <source>
        <dbReference type="SAM" id="MobiDB-lite"/>
    </source>
</evidence>
<feature type="region of interest" description="Disordered" evidence="1">
    <location>
        <begin position="43"/>
        <end position="73"/>
    </location>
</feature>
<gene>
    <name evidence="2" type="ORF">PAL_GLEAN10015452</name>
</gene>
<keyword evidence="3" id="KW-1185">Reference proteome</keyword>
<accession>L5KHR4</accession>
<reference evidence="3" key="1">
    <citation type="journal article" date="2013" name="Science">
        <title>Comparative analysis of bat genomes provides insight into the evolution of flight and immunity.</title>
        <authorList>
            <person name="Zhang G."/>
            <person name="Cowled C."/>
            <person name="Shi Z."/>
            <person name="Huang Z."/>
            <person name="Bishop-Lilly K.A."/>
            <person name="Fang X."/>
            <person name="Wynne J.W."/>
            <person name="Xiong Z."/>
            <person name="Baker M.L."/>
            <person name="Zhao W."/>
            <person name="Tachedjian M."/>
            <person name="Zhu Y."/>
            <person name="Zhou P."/>
            <person name="Jiang X."/>
            <person name="Ng J."/>
            <person name="Yang L."/>
            <person name="Wu L."/>
            <person name="Xiao J."/>
            <person name="Feng Y."/>
            <person name="Chen Y."/>
            <person name="Sun X."/>
            <person name="Zhang Y."/>
            <person name="Marsh G.A."/>
            <person name="Crameri G."/>
            <person name="Broder C.C."/>
            <person name="Frey K.G."/>
            <person name="Wang L.F."/>
            <person name="Wang J."/>
        </authorList>
    </citation>
    <scope>NUCLEOTIDE SEQUENCE [LARGE SCALE GENOMIC DNA]</scope>
</reference>
<feature type="compositionally biased region" description="Polar residues" evidence="1">
    <location>
        <begin position="50"/>
        <end position="73"/>
    </location>
</feature>
<dbReference type="Proteomes" id="UP000010552">
    <property type="component" value="Unassembled WGS sequence"/>
</dbReference>
<protein>
    <submittedName>
        <fullName evidence="2">Uncharacterized protein</fullName>
    </submittedName>
</protein>
<organism evidence="2 3">
    <name type="scientific">Pteropus alecto</name>
    <name type="common">Black flying fox</name>
    <dbReference type="NCBI Taxonomy" id="9402"/>
    <lineage>
        <taxon>Eukaryota</taxon>
        <taxon>Metazoa</taxon>
        <taxon>Chordata</taxon>
        <taxon>Craniata</taxon>
        <taxon>Vertebrata</taxon>
        <taxon>Euteleostomi</taxon>
        <taxon>Mammalia</taxon>
        <taxon>Eutheria</taxon>
        <taxon>Laurasiatheria</taxon>
        <taxon>Chiroptera</taxon>
        <taxon>Yinpterochiroptera</taxon>
        <taxon>Pteropodoidea</taxon>
        <taxon>Pteropodidae</taxon>
        <taxon>Pteropodinae</taxon>
        <taxon>Pteropus</taxon>
    </lineage>
</organism>
<name>L5KHR4_PTEAL</name>
<dbReference type="AlphaFoldDB" id="L5KHR4"/>